<evidence type="ECO:0000313" key="2">
    <source>
        <dbReference type="EMBL" id="EJB07661.1"/>
    </source>
</evidence>
<reference evidence="2 3" key="1">
    <citation type="submission" date="2012-02" db="EMBL/GenBank/DDBJ databases">
        <title>Improved High-Quality Draft Sequence of Rhizobium leguminosarum bv. trifolii WSM597.</title>
        <authorList>
            <consortium name="US DOE Joint Genome Institute"/>
            <person name="Lucas S."/>
            <person name="Han J."/>
            <person name="Lapidus A."/>
            <person name="Cheng J.-F."/>
            <person name="Goodwin L."/>
            <person name="Pitluck S."/>
            <person name="Peters L."/>
            <person name="Ovchinnikova G."/>
            <person name="Held B."/>
            <person name="Detter J.C."/>
            <person name="Han C."/>
            <person name="Tapia R."/>
            <person name="Land M."/>
            <person name="Hauser L."/>
            <person name="Kyrpides N."/>
            <person name="Ivanova N."/>
            <person name="Pagani I."/>
            <person name="Brau L."/>
            <person name="Yates R."/>
            <person name="O'Hara G."/>
            <person name="Rui T."/>
            <person name="Howieson J."/>
            <person name="Reeve W."/>
            <person name="Woyke T."/>
        </authorList>
    </citation>
    <scope>NUCLEOTIDE SEQUENCE [LARGE SCALE GENOMIC DNA]</scope>
    <source>
        <strain evidence="2 3">WSM597</strain>
    </source>
</reference>
<proteinExistence type="predicted"/>
<evidence type="ECO:0000313" key="3">
    <source>
        <dbReference type="Proteomes" id="UP000005092"/>
    </source>
</evidence>
<feature type="non-terminal residue" evidence="2">
    <location>
        <position position="1"/>
    </location>
</feature>
<dbReference type="EMBL" id="JH719381">
    <property type="protein sequence ID" value="EJB07661.1"/>
    <property type="molecule type" value="Genomic_DNA"/>
</dbReference>
<sequence length="28" mass="2957">LAIQTGLLTGLKDESDLRPKGNPNCDST</sequence>
<dbReference type="HOGENOM" id="CLU_3411681_0_0_5"/>
<gene>
    <name evidence="2" type="ORF">Rleg9DRAFT_6679</name>
</gene>
<dbReference type="AlphaFoldDB" id="I9XEW6"/>
<feature type="region of interest" description="Disordered" evidence="1">
    <location>
        <begin position="1"/>
        <end position="28"/>
    </location>
</feature>
<protein>
    <submittedName>
        <fullName evidence="2">Uncharacterized protein</fullName>
    </submittedName>
</protein>
<organism evidence="2 3">
    <name type="scientific">Rhizobium leguminosarum bv. trifolii WSM597</name>
    <dbReference type="NCBI Taxonomy" id="754764"/>
    <lineage>
        <taxon>Bacteria</taxon>
        <taxon>Pseudomonadati</taxon>
        <taxon>Pseudomonadota</taxon>
        <taxon>Alphaproteobacteria</taxon>
        <taxon>Hyphomicrobiales</taxon>
        <taxon>Rhizobiaceae</taxon>
        <taxon>Rhizobium/Agrobacterium group</taxon>
        <taxon>Rhizobium</taxon>
    </lineage>
</organism>
<evidence type="ECO:0000256" key="1">
    <source>
        <dbReference type="SAM" id="MobiDB-lite"/>
    </source>
</evidence>
<name>I9XEW6_RHILT</name>
<dbReference type="Proteomes" id="UP000005092">
    <property type="component" value="Unassembled WGS sequence"/>
</dbReference>
<accession>I9XEW6</accession>